<comment type="caution">
    <text evidence="1">The sequence shown here is derived from an EMBL/GenBank/DDBJ whole genome shotgun (WGS) entry which is preliminary data.</text>
</comment>
<accession>A0A0F9VIP7</accession>
<reference evidence="1" key="1">
    <citation type="journal article" date="2015" name="Nature">
        <title>Complex archaea that bridge the gap between prokaryotes and eukaryotes.</title>
        <authorList>
            <person name="Spang A."/>
            <person name="Saw J.H."/>
            <person name="Jorgensen S.L."/>
            <person name="Zaremba-Niedzwiedzka K."/>
            <person name="Martijn J."/>
            <person name="Lind A.E."/>
            <person name="van Eijk R."/>
            <person name="Schleper C."/>
            <person name="Guy L."/>
            <person name="Ettema T.J."/>
        </authorList>
    </citation>
    <scope>NUCLEOTIDE SEQUENCE</scope>
</reference>
<dbReference type="EMBL" id="LAZR01000344">
    <property type="protein sequence ID" value="KKN73376.1"/>
    <property type="molecule type" value="Genomic_DNA"/>
</dbReference>
<gene>
    <name evidence="1" type="ORF">LCGC14_0400790</name>
</gene>
<dbReference type="AlphaFoldDB" id="A0A0F9VIP7"/>
<name>A0A0F9VIP7_9ZZZZ</name>
<proteinExistence type="predicted"/>
<sequence>MIEGVPVRQDVTSCDGCGAKIIFVKTAAAAKEGRTQWMPLDAKPERRIWINKQQLGVSITVWVPHHLTCPKADDFRKKK</sequence>
<evidence type="ECO:0000313" key="1">
    <source>
        <dbReference type="EMBL" id="KKN73376.1"/>
    </source>
</evidence>
<organism evidence="1">
    <name type="scientific">marine sediment metagenome</name>
    <dbReference type="NCBI Taxonomy" id="412755"/>
    <lineage>
        <taxon>unclassified sequences</taxon>
        <taxon>metagenomes</taxon>
        <taxon>ecological metagenomes</taxon>
    </lineage>
</organism>
<protein>
    <submittedName>
        <fullName evidence="1">Uncharacterized protein</fullName>
    </submittedName>
</protein>